<accession>A0A1I7NW52</accession>
<dbReference type="STRING" id="51670.SAMN04488557_3905"/>
<dbReference type="AlphaFoldDB" id="A0A1I7NW52"/>
<reference evidence="2" key="1">
    <citation type="submission" date="2016-10" db="EMBL/GenBank/DDBJ databases">
        <authorList>
            <person name="Varghese N."/>
            <person name="Submissions S."/>
        </authorList>
    </citation>
    <scope>NUCLEOTIDE SEQUENCE [LARGE SCALE GENOMIC DNA]</scope>
    <source>
        <strain evidence="2">DSM 1565</strain>
    </source>
</reference>
<name>A0A1I7NW52_9HYPH</name>
<evidence type="ECO:0000313" key="2">
    <source>
        <dbReference type="Proteomes" id="UP000199423"/>
    </source>
</evidence>
<dbReference type="RefSeq" id="WP_092869401.1">
    <property type="nucleotide sequence ID" value="NZ_FPCH01000004.1"/>
</dbReference>
<organism evidence="1 2">
    <name type="scientific">Hyphomicrobium facile</name>
    <dbReference type="NCBI Taxonomy" id="51670"/>
    <lineage>
        <taxon>Bacteria</taxon>
        <taxon>Pseudomonadati</taxon>
        <taxon>Pseudomonadota</taxon>
        <taxon>Alphaproteobacteria</taxon>
        <taxon>Hyphomicrobiales</taxon>
        <taxon>Hyphomicrobiaceae</taxon>
        <taxon>Hyphomicrobium</taxon>
    </lineage>
</organism>
<keyword evidence="2" id="KW-1185">Reference proteome</keyword>
<protein>
    <submittedName>
        <fullName evidence="1">Uncharacterized protein</fullName>
    </submittedName>
</protein>
<proteinExistence type="predicted"/>
<dbReference type="Proteomes" id="UP000199423">
    <property type="component" value="Unassembled WGS sequence"/>
</dbReference>
<gene>
    <name evidence="1" type="ORF">SAMN04488557_3905</name>
</gene>
<evidence type="ECO:0000313" key="1">
    <source>
        <dbReference type="EMBL" id="SFV38889.1"/>
    </source>
</evidence>
<sequence>MADISSIRRGGLCRHALRLSALVVGAGALLQLGGCGATLGDLTTASVTNYQAANMFAPAGYSISANTDGSIHVTAAGSPGTPSDRLEKIALAAAADYGAQQHQKTFTSTPAQTSFKCGKTKMTEKGQQVTIKPTDLRVVSIDVTYGRDGIAPAARNTRETADALKAQLQSETVPPDVQAAATQEVSQQCGRPL</sequence>
<dbReference type="EMBL" id="FPCH01000004">
    <property type="protein sequence ID" value="SFV38889.1"/>
    <property type="molecule type" value="Genomic_DNA"/>
</dbReference>
<dbReference type="OrthoDB" id="7931957at2"/>